<sequence length="224" mass="24195">MQNSPGIALTATKLSHQVTLNSGNELNLINELSLTVQSGEHIAITGASGSGKSTLLSLLAGLESVQQGSLTFTHGGRSVEQRYLRQHSGFVFQQFHLLPELDALNNVALPLKLRAIKDAEVKAAQWLDNVGLSERKNQPISKLSGGEQQRVAIARAFVNKPSIIFADEPTGNLDEHTASEVASLMCQFARSNQTTLVLVTHNLSFAQQLDSQYCLANGALTHVR</sequence>
<evidence type="ECO:0000313" key="7">
    <source>
        <dbReference type="Proteomes" id="UP000586305"/>
    </source>
</evidence>
<dbReference type="GO" id="GO:0022857">
    <property type="term" value="F:transmembrane transporter activity"/>
    <property type="evidence" value="ECO:0007669"/>
    <property type="project" value="TreeGrafter"/>
</dbReference>
<proteinExistence type="inferred from homology"/>
<dbReference type="InterPro" id="IPR003593">
    <property type="entry name" value="AAA+_ATPase"/>
</dbReference>
<dbReference type="InterPro" id="IPR017871">
    <property type="entry name" value="ABC_transporter-like_CS"/>
</dbReference>
<accession>A0A849VCD3</accession>
<keyword evidence="3" id="KW-0547">Nucleotide-binding</keyword>
<keyword evidence="7" id="KW-1185">Reference proteome</keyword>
<dbReference type="RefSeq" id="WP_171625550.1">
    <property type="nucleotide sequence ID" value="NZ_JABBPG010000002.1"/>
</dbReference>
<dbReference type="InterPro" id="IPR017911">
    <property type="entry name" value="MacB-like_ATP-bd"/>
</dbReference>
<feature type="domain" description="ABC transporter" evidence="5">
    <location>
        <begin position="9"/>
        <end position="223"/>
    </location>
</feature>
<reference evidence="6 7" key="1">
    <citation type="submission" date="2020-04" db="EMBL/GenBank/DDBJ databases">
        <title>Pseudoalteromonas caenipelagi sp. nov., isolated from a tidal flat.</title>
        <authorList>
            <person name="Park S."/>
            <person name="Yoon J.-H."/>
        </authorList>
    </citation>
    <scope>NUCLEOTIDE SEQUENCE [LARGE SCALE GENOMIC DNA]</scope>
    <source>
        <strain evidence="6 7">JBTF-M23</strain>
    </source>
</reference>
<evidence type="ECO:0000256" key="4">
    <source>
        <dbReference type="ARBA" id="ARBA00022840"/>
    </source>
</evidence>
<dbReference type="InterPro" id="IPR027417">
    <property type="entry name" value="P-loop_NTPase"/>
</dbReference>
<dbReference type="SMART" id="SM00382">
    <property type="entry name" value="AAA"/>
    <property type="match status" value="1"/>
</dbReference>
<comment type="similarity">
    <text evidence="1">Belongs to the ABC transporter superfamily.</text>
</comment>
<dbReference type="Proteomes" id="UP000586305">
    <property type="component" value="Unassembled WGS sequence"/>
</dbReference>
<keyword evidence="2" id="KW-0813">Transport</keyword>
<dbReference type="InterPro" id="IPR015854">
    <property type="entry name" value="ABC_transpr_LolD-like"/>
</dbReference>
<evidence type="ECO:0000256" key="3">
    <source>
        <dbReference type="ARBA" id="ARBA00022741"/>
    </source>
</evidence>
<evidence type="ECO:0000259" key="5">
    <source>
        <dbReference type="PROSITE" id="PS50893"/>
    </source>
</evidence>
<dbReference type="GO" id="GO:0005886">
    <property type="term" value="C:plasma membrane"/>
    <property type="evidence" value="ECO:0007669"/>
    <property type="project" value="TreeGrafter"/>
</dbReference>
<dbReference type="EMBL" id="JABBPG010000002">
    <property type="protein sequence ID" value="NOU50488.1"/>
    <property type="molecule type" value="Genomic_DNA"/>
</dbReference>
<dbReference type="SUPFAM" id="SSF52540">
    <property type="entry name" value="P-loop containing nucleoside triphosphate hydrolases"/>
    <property type="match status" value="1"/>
</dbReference>
<dbReference type="PROSITE" id="PS00211">
    <property type="entry name" value="ABC_TRANSPORTER_1"/>
    <property type="match status" value="1"/>
</dbReference>
<dbReference type="AlphaFoldDB" id="A0A849VCD3"/>
<comment type="caution">
    <text evidence="6">The sequence shown here is derived from an EMBL/GenBank/DDBJ whole genome shotgun (WGS) entry which is preliminary data.</text>
</comment>
<evidence type="ECO:0000256" key="1">
    <source>
        <dbReference type="ARBA" id="ARBA00005417"/>
    </source>
</evidence>
<dbReference type="CDD" id="cd03255">
    <property type="entry name" value="ABC_MJ0796_LolCDE_FtsE"/>
    <property type="match status" value="1"/>
</dbReference>
<name>A0A849VCD3_9GAMM</name>
<evidence type="ECO:0000313" key="6">
    <source>
        <dbReference type="EMBL" id="NOU50488.1"/>
    </source>
</evidence>
<organism evidence="6 7">
    <name type="scientific">Pseudoalteromonas caenipelagi</name>
    <dbReference type="NCBI Taxonomy" id="2726988"/>
    <lineage>
        <taxon>Bacteria</taxon>
        <taxon>Pseudomonadati</taxon>
        <taxon>Pseudomonadota</taxon>
        <taxon>Gammaproteobacteria</taxon>
        <taxon>Alteromonadales</taxon>
        <taxon>Pseudoalteromonadaceae</taxon>
        <taxon>Pseudoalteromonas</taxon>
    </lineage>
</organism>
<keyword evidence="4 6" id="KW-0067">ATP-binding</keyword>
<gene>
    <name evidence="6" type="ORF">HG263_08030</name>
</gene>
<dbReference type="InterPro" id="IPR003439">
    <property type="entry name" value="ABC_transporter-like_ATP-bd"/>
</dbReference>
<dbReference type="PROSITE" id="PS50893">
    <property type="entry name" value="ABC_TRANSPORTER_2"/>
    <property type="match status" value="1"/>
</dbReference>
<dbReference type="GO" id="GO:0005524">
    <property type="term" value="F:ATP binding"/>
    <property type="evidence" value="ECO:0007669"/>
    <property type="project" value="UniProtKB-KW"/>
</dbReference>
<protein>
    <submittedName>
        <fullName evidence="6">ABC transporter ATP-binding protein</fullName>
    </submittedName>
</protein>
<dbReference type="Pfam" id="PF00005">
    <property type="entry name" value="ABC_tran"/>
    <property type="match status" value="1"/>
</dbReference>
<dbReference type="GO" id="GO:0016887">
    <property type="term" value="F:ATP hydrolysis activity"/>
    <property type="evidence" value="ECO:0007669"/>
    <property type="project" value="InterPro"/>
</dbReference>
<dbReference type="PANTHER" id="PTHR24220">
    <property type="entry name" value="IMPORT ATP-BINDING PROTEIN"/>
    <property type="match status" value="1"/>
</dbReference>
<dbReference type="PANTHER" id="PTHR24220:SF689">
    <property type="entry name" value="LIPOPROTEIN-RELEASING SYSTEM ATP-BINDING PROTEIN LOLD"/>
    <property type="match status" value="1"/>
</dbReference>
<dbReference type="Gene3D" id="3.40.50.300">
    <property type="entry name" value="P-loop containing nucleotide triphosphate hydrolases"/>
    <property type="match status" value="1"/>
</dbReference>
<evidence type="ECO:0000256" key="2">
    <source>
        <dbReference type="ARBA" id="ARBA00022448"/>
    </source>
</evidence>